<feature type="domain" description="Phasin" evidence="1">
    <location>
        <begin position="5"/>
        <end position="104"/>
    </location>
</feature>
<gene>
    <name evidence="2" type="primary">phaP</name>
    <name evidence="2" type="ORF">V4C55_37440</name>
</gene>
<name>A0ABU9QPK5_9BURK</name>
<evidence type="ECO:0000313" key="2">
    <source>
        <dbReference type="EMBL" id="MEM5291419.1"/>
    </source>
</evidence>
<evidence type="ECO:0000259" key="1">
    <source>
        <dbReference type="Pfam" id="PF09361"/>
    </source>
</evidence>
<dbReference type="Proteomes" id="UP001494588">
    <property type="component" value="Unassembled WGS sequence"/>
</dbReference>
<evidence type="ECO:0000313" key="3">
    <source>
        <dbReference type="Proteomes" id="UP001494588"/>
    </source>
</evidence>
<reference evidence="2 3" key="1">
    <citation type="submission" date="2024-01" db="EMBL/GenBank/DDBJ databases">
        <title>The diversity of rhizobia nodulating Mimosa spp. in eleven states of Brazil covering several biomes is determined by host plant, location, and edaphic factors.</title>
        <authorList>
            <person name="Rouws L."/>
            <person name="Barauna A."/>
            <person name="Beukes C."/>
            <person name="De Faria S.M."/>
            <person name="Gross E."/>
            <person name="Dos Reis Junior F.B."/>
            <person name="Simon M."/>
            <person name="Maluk M."/>
            <person name="Odee D.W."/>
            <person name="Kenicer G."/>
            <person name="Young J.P.W."/>
            <person name="Reis V.M."/>
            <person name="Zilli J."/>
            <person name="James E.K."/>
        </authorList>
    </citation>
    <scope>NUCLEOTIDE SEQUENCE [LARGE SCALE GENOMIC DNA]</scope>
    <source>
        <strain evidence="2 3">JPY77</strain>
    </source>
</reference>
<proteinExistence type="predicted"/>
<comment type="caution">
    <text evidence="2">The sequence shown here is derived from an EMBL/GenBank/DDBJ whole genome shotgun (WGS) entry which is preliminary data.</text>
</comment>
<dbReference type="RefSeq" id="WP_201660714.1">
    <property type="nucleotide sequence ID" value="NZ_CAJHCS010000041.1"/>
</dbReference>
<keyword evidence="3" id="KW-1185">Reference proteome</keyword>
<dbReference type="Pfam" id="PF09361">
    <property type="entry name" value="Phasin_2"/>
    <property type="match status" value="1"/>
</dbReference>
<organism evidence="2 3">
    <name type="scientific">Paraburkholderia sabiae</name>
    <dbReference type="NCBI Taxonomy" id="273251"/>
    <lineage>
        <taxon>Bacteria</taxon>
        <taxon>Pseudomonadati</taxon>
        <taxon>Pseudomonadota</taxon>
        <taxon>Betaproteobacteria</taxon>
        <taxon>Burkholderiales</taxon>
        <taxon>Burkholderiaceae</taxon>
        <taxon>Paraburkholderia</taxon>
    </lineage>
</organism>
<dbReference type="NCBIfam" id="TIGR01841">
    <property type="entry name" value="phasin"/>
    <property type="match status" value="1"/>
</dbReference>
<sequence length="186" mass="20499">MQIQEQVIAAQQKNVELFIDLHRIFAETAERLTRLGMETIHSTLGEALDASIKAVSVKEPQEWWTLQSNQFALAAERSQACNRQLLDISASGRAQCAKLLQAHMETYGRQARTLAEDIVQHSPANSAPIVTVLDSAISAVTTLYEALQRTGQQAVEVTRTNYELAASAESKSTKRAIEPLPQAAKR</sequence>
<dbReference type="EMBL" id="JAZHGC010000050">
    <property type="protein sequence ID" value="MEM5291419.1"/>
    <property type="molecule type" value="Genomic_DNA"/>
</dbReference>
<protein>
    <submittedName>
        <fullName evidence="2">TIGR01841 family phasin</fullName>
    </submittedName>
</protein>
<accession>A0ABU9QPK5</accession>
<dbReference type="InterPro" id="IPR018968">
    <property type="entry name" value="Phasin"/>
</dbReference>
<dbReference type="InterPro" id="IPR010127">
    <property type="entry name" value="Phasin_subfam-1"/>
</dbReference>